<evidence type="ECO:0000256" key="4">
    <source>
        <dbReference type="ARBA" id="ARBA00023251"/>
    </source>
</evidence>
<evidence type="ECO:0000313" key="7">
    <source>
        <dbReference type="EMBL" id="MBR7836561.1"/>
    </source>
</evidence>
<dbReference type="Pfam" id="PF13523">
    <property type="entry name" value="Acetyltransf_8"/>
    <property type="match status" value="1"/>
</dbReference>
<evidence type="ECO:0000256" key="3">
    <source>
        <dbReference type="ARBA" id="ARBA00020586"/>
    </source>
</evidence>
<evidence type="ECO:0000256" key="5">
    <source>
        <dbReference type="ARBA" id="ARBA00031122"/>
    </source>
</evidence>
<dbReference type="InterPro" id="IPR000182">
    <property type="entry name" value="GNAT_dom"/>
</dbReference>
<accession>A0A941IV71</accession>
<dbReference type="PANTHER" id="PTHR31438:SF1">
    <property type="entry name" value="LYSINE N-ACYLTRANSFERASE C17G9.06C-RELATED"/>
    <property type="match status" value="1"/>
</dbReference>
<gene>
    <name evidence="7" type="ORF">KDL01_25000</name>
</gene>
<proteinExistence type="predicted"/>
<reference evidence="7" key="1">
    <citation type="submission" date="2021-04" db="EMBL/GenBank/DDBJ databases">
        <title>Genome based classification of Actinospica acidithermotolerans sp. nov., an actinobacterium isolated from an Indonesian hot spring.</title>
        <authorList>
            <person name="Kusuma A.B."/>
            <person name="Putra K.E."/>
            <person name="Nafisah S."/>
            <person name="Loh J."/>
            <person name="Nouioui I."/>
            <person name="Goodfellow M."/>
        </authorList>
    </citation>
    <scope>NUCLEOTIDE SEQUENCE</scope>
    <source>
        <strain evidence="7">CSCA 57</strain>
    </source>
</reference>
<dbReference type="PROSITE" id="PS51186">
    <property type="entry name" value="GNAT"/>
    <property type="match status" value="1"/>
</dbReference>
<name>A0A941IV71_9ACTN</name>
<comment type="pathway">
    <text evidence="2">Siderophore biosynthesis; mycobactin biosynthesis.</text>
</comment>
<evidence type="ECO:0000256" key="1">
    <source>
        <dbReference type="ARBA" id="ARBA00003818"/>
    </source>
</evidence>
<dbReference type="InterPro" id="IPR019432">
    <property type="entry name" value="Acyltransferase_MbtK/IucB-like"/>
</dbReference>
<sequence length="177" mass="19214">MAPIGLRAFGREDLPLLAAWLAHEHVARWWPMRETTVAALDAYYGPAIDGTDPTVLYLALADEVPVGFVETYRHADHPDWDRAVGIPGVAGIDYLIGEAERCGRGLGTAVIGALCTRVFELFPDVSGIVSAPQAANRASCRVLEKNGFRLVAVRELDSDDPGDAGPSAVYLRERRSR</sequence>
<evidence type="ECO:0000259" key="6">
    <source>
        <dbReference type="PROSITE" id="PS51186"/>
    </source>
</evidence>
<dbReference type="Gene3D" id="3.40.630.30">
    <property type="match status" value="1"/>
</dbReference>
<dbReference type="GO" id="GO:0016410">
    <property type="term" value="F:N-acyltransferase activity"/>
    <property type="evidence" value="ECO:0007669"/>
    <property type="project" value="TreeGrafter"/>
</dbReference>
<dbReference type="RefSeq" id="WP_212531037.1">
    <property type="nucleotide sequence ID" value="NZ_JAGSOG010000148.1"/>
</dbReference>
<dbReference type="SUPFAM" id="SSF55729">
    <property type="entry name" value="Acyl-CoA N-acyltransferases (Nat)"/>
    <property type="match status" value="1"/>
</dbReference>
<evidence type="ECO:0000313" key="8">
    <source>
        <dbReference type="Proteomes" id="UP000675781"/>
    </source>
</evidence>
<dbReference type="GO" id="GO:0046677">
    <property type="term" value="P:response to antibiotic"/>
    <property type="evidence" value="ECO:0007669"/>
    <property type="project" value="UniProtKB-KW"/>
</dbReference>
<dbReference type="InterPro" id="IPR016181">
    <property type="entry name" value="Acyl_CoA_acyltransferase"/>
</dbReference>
<comment type="caution">
    <text evidence="7">The sequence shown here is derived from an EMBL/GenBank/DDBJ whole genome shotgun (WGS) entry which is preliminary data.</text>
</comment>
<protein>
    <recommendedName>
        <fullName evidence="3">Lysine N-acyltransferase MbtK</fullName>
    </recommendedName>
    <alternativeName>
        <fullName evidence="5">Mycobactin synthase protein K</fullName>
    </alternativeName>
</protein>
<dbReference type="PANTHER" id="PTHR31438">
    <property type="entry name" value="LYSINE N-ACYLTRANSFERASE C17G9.06C-RELATED"/>
    <property type="match status" value="1"/>
</dbReference>
<keyword evidence="4" id="KW-0046">Antibiotic resistance</keyword>
<dbReference type="GO" id="GO:0019290">
    <property type="term" value="P:siderophore biosynthetic process"/>
    <property type="evidence" value="ECO:0007669"/>
    <property type="project" value="InterPro"/>
</dbReference>
<organism evidence="7 8">
    <name type="scientific">Actinospica durhamensis</name>
    <dbReference type="NCBI Taxonomy" id="1508375"/>
    <lineage>
        <taxon>Bacteria</taxon>
        <taxon>Bacillati</taxon>
        <taxon>Actinomycetota</taxon>
        <taxon>Actinomycetes</taxon>
        <taxon>Catenulisporales</taxon>
        <taxon>Actinospicaceae</taxon>
        <taxon>Actinospica</taxon>
    </lineage>
</organism>
<comment type="function">
    <text evidence="1">Acyltransferase required for the direct transfer of medium- to long-chain fatty acyl moieties from a carrier protein (MbtL) on to the epsilon-amino group of lysine residue in the mycobactin core.</text>
</comment>
<dbReference type="AlphaFoldDB" id="A0A941IV71"/>
<dbReference type="SMART" id="SM01006">
    <property type="entry name" value="AlcB"/>
    <property type="match status" value="1"/>
</dbReference>
<dbReference type="EMBL" id="JAGSOG010000148">
    <property type="protein sequence ID" value="MBR7836561.1"/>
    <property type="molecule type" value="Genomic_DNA"/>
</dbReference>
<feature type="domain" description="N-acetyltransferase" evidence="6">
    <location>
        <begin position="4"/>
        <end position="176"/>
    </location>
</feature>
<dbReference type="Proteomes" id="UP000675781">
    <property type="component" value="Unassembled WGS sequence"/>
</dbReference>
<evidence type="ECO:0000256" key="2">
    <source>
        <dbReference type="ARBA" id="ARBA00005102"/>
    </source>
</evidence>
<keyword evidence="8" id="KW-1185">Reference proteome</keyword>